<keyword evidence="2" id="KW-1185">Reference proteome</keyword>
<dbReference type="Proteomes" id="UP000000305">
    <property type="component" value="Unassembled WGS sequence"/>
</dbReference>
<evidence type="ECO:0000313" key="1">
    <source>
        <dbReference type="EMBL" id="EFX62636.1"/>
    </source>
</evidence>
<reference evidence="1 2" key="1">
    <citation type="journal article" date="2011" name="Science">
        <title>The ecoresponsive genome of Daphnia pulex.</title>
        <authorList>
            <person name="Colbourne J.K."/>
            <person name="Pfrender M.E."/>
            <person name="Gilbert D."/>
            <person name="Thomas W.K."/>
            <person name="Tucker A."/>
            <person name="Oakley T.H."/>
            <person name="Tokishita S."/>
            <person name="Aerts A."/>
            <person name="Arnold G.J."/>
            <person name="Basu M.K."/>
            <person name="Bauer D.J."/>
            <person name="Caceres C.E."/>
            <person name="Carmel L."/>
            <person name="Casola C."/>
            <person name="Choi J.H."/>
            <person name="Detter J.C."/>
            <person name="Dong Q."/>
            <person name="Dusheyko S."/>
            <person name="Eads B.D."/>
            <person name="Frohlich T."/>
            <person name="Geiler-Samerotte K.A."/>
            <person name="Gerlach D."/>
            <person name="Hatcher P."/>
            <person name="Jogdeo S."/>
            <person name="Krijgsveld J."/>
            <person name="Kriventseva E.V."/>
            <person name="Kultz D."/>
            <person name="Laforsch C."/>
            <person name="Lindquist E."/>
            <person name="Lopez J."/>
            <person name="Manak J.R."/>
            <person name="Muller J."/>
            <person name="Pangilinan J."/>
            <person name="Patwardhan R.P."/>
            <person name="Pitluck S."/>
            <person name="Pritham E.J."/>
            <person name="Rechtsteiner A."/>
            <person name="Rho M."/>
            <person name="Rogozin I.B."/>
            <person name="Sakarya O."/>
            <person name="Salamov A."/>
            <person name="Schaack S."/>
            <person name="Shapiro H."/>
            <person name="Shiga Y."/>
            <person name="Skalitzky C."/>
            <person name="Smith Z."/>
            <person name="Souvorov A."/>
            <person name="Sung W."/>
            <person name="Tang Z."/>
            <person name="Tsuchiya D."/>
            <person name="Tu H."/>
            <person name="Vos H."/>
            <person name="Wang M."/>
            <person name="Wolf Y.I."/>
            <person name="Yamagata H."/>
            <person name="Yamada T."/>
            <person name="Ye Y."/>
            <person name="Shaw J.R."/>
            <person name="Andrews J."/>
            <person name="Crease T.J."/>
            <person name="Tang H."/>
            <person name="Lucas S.M."/>
            <person name="Robertson H.M."/>
            <person name="Bork P."/>
            <person name="Koonin E.V."/>
            <person name="Zdobnov E.M."/>
            <person name="Grigoriev I.V."/>
            <person name="Lynch M."/>
            <person name="Boore J.L."/>
        </authorList>
    </citation>
    <scope>NUCLEOTIDE SEQUENCE [LARGE SCALE GENOMIC DNA]</scope>
</reference>
<proteinExistence type="predicted"/>
<dbReference type="InParanoid" id="E9I044"/>
<accession>E9I044</accession>
<sequence>MYTNHATKFFIQPGRTTFLPALVVVGGGGATTSFGGSIVELAGDGVTALSSSAVCWTKLSSCSSGIRSSGSSGQSSHSGSSLGWNLRIWTTCALKRRNFFFFRRAGRSSTKYVVGHTFLTT</sequence>
<dbReference type="AlphaFoldDB" id="E9I044"/>
<evidence type="ECO:0000313" key="2">
    <source>
        <dbReference type="Proteomes" id="UP000000305"/>
    </source>
</evidence>
<gene>
    <name evidence="1" type="ORF">DAPPUDRAFT_300892</name>
</gene>
<dbReference type="KEGG" id="dpx:DAPPUDRAFT_300892"/>
<name>E9I044_DAPPU</name>
<dbReference type="EMBL" id="GL733467">
    <property type="protein sequence ID" value="EFX62636.1"/>
    <property type="molecule type" value="Genomic_DNA"/>
</dbReference>
<protein>
    <submittedName>
        <fullName evidence="1">Uncharacterized protein</fullName>
    </submittedName>
</protein>
<dbReference type="HOGENOM" id="CLU_2040376_0_0_1"/>
<organism evidence="1 2">
    <name type="scientific">Daphnia pulex</name>
    <name type="common">Water flea</name>
    <dbReference type="NCBI Taxonomy" id="6669"/>
    <lineage>
        <taxon>Eukaryota</taxon>
        <taxon>Metazoa</taxon>
        <taxon>Ecdysozoa</taxon>
        <taxon>Arthropoda</taxon>
        <taxon>Crustacea</taxon>
        <taxon>Branchiopoda</taxon>
        <taxon>Diplostraca</taxon>
        <taxon>Cladocera</taxon>
        <taxon>Anomopoda</taxon>
        <taxon>Daphniidae</taxon>
        <taxon>Daphnia</taxon>
    </lineage>
</organism>